<dbReference type="CDD" id="cd01670">
    <property type="entry name" value="Death"/>
    <property type="match status" value="1"/>
</dbReference>
<name>A0A9X0CDK0_9CNID</name>
<dbReference type="Pfam" id="PF00531">
    <property type="entry name" value="Death"/>
    <property type="match status" value="1"/>
</dbReference>
<dbReference type="InterPro" id="IPR052302">
    <property type="entry name" value="Neurotrophin_rcpt-DD"/>
</dbReference>
<dbReference type="GO" id="GO:0007266">
    <property type="term" value="P:Rho protein signal transduction"/>
    <property type="evidence" value="ECO:0007669"/>
    <property type="project" value="TreeGrafter"/>
</dbReference>
<dbReference type="GO" id="GO:0048406">
    <property type="term" value="F:nerve growth factor binding"/>
    <property type="evidence" value="ECO:0007669"/>
    <property type="project" value="TreeGrafter"/>
</dbReference>
<feature type="domain" description="Death" evidence="1">
    <location>
        <begin position="419"/>
        <end position="498"/>
    </location>
</feature>
<dbReference type="Pfam" id="PF00791">
    <property type="entry name" value="ZU5"/>
    <property type="match status" value="1"/>
</dbReference>
<comment type="caution">
    <text evidence="3">The sequence shown here is derived from an EMBL/GenBank/DDBJ whole genome shotgun (WGS) entry which is preliminary data.</text>
</comment>
<protein>
    <recommendedName>
        <fullName evidence="5">Netrin receptor UNC5</fullName>
    </recommendedName>
</protein>
<dbReference type="PANTHER" id="PTHR46605">
    <property type="entry name" value="TUMOR NECROSIS FACTOR RECEPTOR"/>
    <property type="match status" value="1"/>
</dbReference>
<sequence length="514" mass="58098">MPFYKQCDANEISCQPNCPDNQYLVVTRKVHIVRTVKNCPTGSSLSPPCGSIVESINDIKCVKCTEGKTFSDKRAKNLARYNRLPTRSQSLAMLLPSVVEEPQSHSITLEDPTAHGSQETLSFDKSGVLVQFSDAQSFYDDAQGIRLEIYWDKNFIMTLQPDEVQLSPVVKFHPNGFQLSKPAQVRIPHSALVFYSNGWQLKLKSSTLHGERIVWKDEDLYQVHNNECAVFGGEGRVGVDYTAYLFVLMTARHHLRKSCKKRAQTIGSCWGPPQSLYVESVTKSDIKISVKQPVEGWIVGEIKPEVITHKSLKESYQTIPRAEILFKHDNGRNRDFLCIFELSAENTTTTICAVASIKEDPFRRFQEQKPGFGHDKHQMVTGRRDLCGKSLPLITSQEKSSPCLHKLPEEVQHAVCMKLDMPLKAVGNWRHVAAHLGFTEDQIQVFRNELLTPDGSPCTVMFEALKAKSPNLTVAEFVQILQTRKIQRFDVVEALEAYVYDPIPNSNEHKYSTV</sequence>
<dbReference type="AlphaFoldDB" id="A0A9X0CDK0"/>
<dbReference type="InterPro" id="IPR011029">
    <property type="entry name" value="DEATH-like_dom_sf"/>
</dbReference>
<dbReference type="InterPro" id="IPR000488">
    <property type="entry name" value="Death_dom"/>
</dbReference>
<dbReference type="EMBL" id="MU827801">
    <property type="protein sequence ID" value="KAJ7327373.1"/>
    <property type="molecule type" value="Genomic_DNA"/>
</dbReference>
<dbReference type="GO" id="GO:0005886">
    <property type="term" value="C:plasma membrane"/>
    <property type="evidence" value="ECO:0007669"/>
    <property type="project" value="TreeGrafter"/>
</dbReference>
<dbReference type="PANTHER" id="PTHR46605:SF2">
    <property type="entry name" value="TNFR-CYS DOMAIN-CONTAINING PROTEIN"/>
    <property type="match status" value="1"/>
</dbReference>
<evidence type="ECO:0008006" key="5">
    <source>
        <dbReference type="Google" id="ProtNLM"/>
    </source>
</evidence>
<accession>A0A9X0CDK0</accession>
<reference evidence="3" key="1">
    <citation type="submission" date="2023-01" db="EMBL/GenBank/DDBJ databases">
        <title>Genome assembly of the deep-sea coral Lophelia pertusa.</title>
        <authorList>
            <person name="Herrera S."/>
            <person name="Cordes E."/>
        </authorList>
    </citation>
    <scope>NUCLEOTIDE SEQUENCE</scope>
    <source>
        <strain evidence="3">USNM1676648</strain>
        <tissue evidence="3">Polyp</tissue>
    </source>
</reference>
<keyword evidence="4" id="KW-1185">Reference proteome</keyword>
<evidence type="ECO:0000313" key="3">
    <source>
        <dbReference type="EMBL" id="KAJ7327373.1"/>
    </source>
</evidence>
<evidence type="ECO:0000259" key="2">
    <source>
        <dbReference type="Pfam" id="PF00791"/>
    </source>
</evidence>
<dbReference type="GO" id="GO:0005035">
    <property type="term" value="F:death receptor activity"/>
    <property type="evidence" value="ECO:0007669"/>
    <property type="project" value="TreeGrafter"/>
</dbReference>
<evidence type="ECO:0000313" key="4">
    <source>
        <dbReference type="Proteomes" id="UP001163046"/>
    </source>
</evidence>
<dbReference type="Gene3D" id="1.10.533.10">
    <property type="entry name" value="Death Domain, Fas"/>
    <property type="match status" value="1"/>
</dbReference>
<dbReference type="Proteomes" id="UP001163046">
    <property type="component" value="Unassembled WGS sequence"/>
</dbReference>
<evidence type="ECO:0000259" key="1">
    <source>
        <dbReference type="Pfam" id="PF00531"/>
    </source>
</evidence>
<organism evidence="3 4">
    <name type="scientific">Desmophyllum pertusum</name>
    <dbReference type="NCBI Taxonomy" id="174260"/>
    <lineage>
        <taxon>Eukaryota</taxon>
        <taxon>Metazoa</taxon>
        <taxon>Cnidaria</taxon>
        <taxon>Anthozoa</taxon>
        <taxon>Hexacorallia</taxon>
        <taxon>Scleractinia</taxon>
        <taxon>Caryophylliina</taxon>
        <taxon>Caryophylliidae</taxon>
        <taxon>Desmophyllum</taxon>
    </lineage>
</organism>
<dbReference type="InterPro" id="IPR000906">
    <property type="entry name" value="ZU5_dom"/>
</dbReference>
<gene>
    <name evidence="3" type="ORF">OS493_027063</name>
</gene>
<proteinExistence type="predicted"/>
<feature type="domain" description="ZU5" evidence="2">
    <location>
        <begin position="121"/>
        <end position="206"/>
    </location>
</feature>
<dbReference type="SUPFAM" id="SSF47986">
    <property type="entry name" value="DEATH domain"/>
    <property type="match status" value="1"/>
</dbReference>
<dbReference type="Gene3D" id="2.60.220.30">
    <property type="match status" value="1"/>
</dbReference>
<dbReference type="GO" id="GO:0009986">
    <property type="term" value="C:cell surface"/>
    <property type="evidence" value="ECO:0007669"/>
    <property type="project" value="TreeGrafter"/>
</dbReference>
<dbReference type="GO" id="GO:0015026">
    <property type="term" value="F:coreceptor activity"/>
    <property type="evidence" value="ECO:0007669"/>
    <property type="project" value="TreeGrafter"/>
</dbReference>
<dbReference type="OrthoDB" id="5986884at2759"/>